<dbReference type="GO" id="GO:0003677">
    <property type="term" value="F:DNA binding"/>
    <property type="evidence" value="ECO:0007669"/>
    <property type="project" value="InterPro"/>
</dbReference>
<dbReference type="InterPro" id="IPR011109">
    <property type="entry name" value="DNA_bind_recombinase_dom"/>
</dbReference>
<proteinExistence type="predicted"/>
<evidence type="ECO:0000313" key="3">
    <source>
        <dbReference type="Proteomes" id="UP000516349"/>
    </source>
</evidence>
<name>A0A7H1NNP9_9PROT</name>
<dbReference type="InterPro" id="IPR038109">
    <property type="entry name" value="DNA_bind_recomb_sf"/>
</dbReference>
<dbReference type="Gene3D" id="3.90.1750.20">
    <property type="entry name" value="Putative Large Serine Recombinase, Chain B, Domain 2"/>
    <property type="match status" value="1"/>
</dbReference>
<evidence type="ECO:0000313" key="2">
    <source>
        <dbReference type="EMBL" id="QNT77409.1"/>
    </source>
</evidence>
<evidence type="ECO:0000259" key="1">
    <source>
        <dbReference type="PROSITE" id="PS51737"/>
    </source>
</evidence>
<accession>A0A7H1NNP9</accession>
<sequence length="191" mass="21611">MIDEHKAERIRHIFTLYSQLGCLSRLVHALAEEKGKKTANSSRQTTHPVPSRGALHKILTNPVYMGKISHKGTLHEGKHPAIITPELFALVQDRLMQASARKRGPSPLASSPSWLKGKLRDETGKTLTPSHTQKKAQGTTTQRFRYYLSHRLLTPPRIPQVGDFQHLPWKKLLHISSPHISSPVMKRTTCW</sequence>
<gene>
    <name evidence="2" type="ORF">JGUZn3_01430</name>
</gene>
<dbReference type="PROSITE" id="PS51737">
    <property type="entry name" value="RECOMBINASE_DNA_BIND"/>
    <property type="match status" value="1"/>
</dbReference>
<dbReference type="Proteomes" id="UP000516349">
    <property type="component" value="Chromosome"/>
</dbReference>
<reference evidence="2 3" key="1">
    <citation type="submission" date="2020-08" db="EMBL/GenBank/DDBJ databases">
        <title>Complete genome sequence of Entomobacter blattae G55GP.</title>
        <authorList>
            <person name="Poehlein A."/>
            <person name="Guzman J."/>
            <person name="Daniel R."/>
            <person name="Vilcinskas A."/>
        </authorList>
    </citation>
    <scope>NUCLEOTIDE SEQUENCE [LARGE SCALE GENOMIC DNA]</scope>
    <source>
        <strain evidence="2 3">G55GP</strain>
    </source>
</reference>
<dbReference type="Pfam" id="PF07508">
    <property type="entry name" value="Recombinase"/>
    <property type="match status" value="1"/>
</dbReference>
<dbReference type="EMBL" id="CP060244">
    <property type="protein sequence ID" value="QNT77409.1"/>
    <property type="molecule type" value="Genomic_DNA"/>
</dbReference>
<dbReference type="GO" id="GO:0000150">
    <property type="term" value="F:DNA strand exchange activity"/>
    <property type="evidence" value="ECO:0007669"/>
    <property type="project" value="InterPro"/>
</dbReference>
<dbReference type="KEGG" id="ebla:JGUZn3_01430"/>
<feature type="domain" description="Recombinase" evidence="1">
    <location>
        <begin position="1"/>
        <end position="101"/>
    </location>
</feature>
<keyword evidence="3" id="KW-1185">Reference proteome</keyword>
<protein>
    <submittedName>
        <fullName evidence="2">Recombinase</fullName>
    </submittedName>
</protein>
<dbReference type="AlphaFoldDB" id="A0A7H1NNP9"/>
<organism evidence="2 3">
    <name type="scientific">Entomobacter blattae</name>
    <dbReference type="NCBI Taxonomy" id="2762277"/>
    <lineage>
        <taxon>Bacteria</taxon>
        <taxon>Pseudomonadati</taxon>
        <taxon>Pseudomonadota</taxon>
        <taxon>Alphaproteobacteria</taxon>
        <taxon>Acetobacterales</taxon>
        <taxon>Acetobacteraceae</taxon>
        <taxon>Entomobacter</taxon>
    </lineage>
</organism>